<dbReference type="Pfam" id="PF01926">
    <property type="entry name" value="MMR_HSR1"/>
    <property type="match status" value="1"/>
</dbReference>
<comment type="caution">
    <text evidence="4">The sequence shown here is derived from an EMBL/GenBank/DDBJ whole genome shotgun (WGS) entry which is preliminary data.</text>
</comment>
<gene>
    <name evidence="4" type="ORF">RDB_LOCUS61852</name>
</gene>
<dbReference type="InterPro" id="IPR006073">
    <property type="entry name" value="GTP-bd"/>
</dbReference>
<feature type="region of interest" description="Disordered" evidence="2">
    <location>
        <begin position="1"/>
        <end position="45"/>
    </location>
</feature>
<feature type="domain" description="G" evidence="3">
    <location>
        <begin position="55"/>
        <end position="111"/>
    </location>
</feature>
<feature type="coiled-coil region" evidence="1">
    <location>
        <begin position="300"/>
        <end position="327"/>
    </location>
</feature>
<evidence type="ECO:0000256" key="2">
    <source>
        <dbReference type="SAM" id="MobiDB-lite"/>
    </source>
</evidence>
<reference evidence="4" key="1">
    <citation type="submission" date="2021-01" db="EMBL/GenBank/DDBJ databases">
        <authorList>
            <person name="Kaushik A."/>
        </authorList>
    </citation>
    <scope>NUCLEOTIDE SEQUENCE</scope>
    <source>
        <strain evidence="4">AG6-10EEA</strain>
    </source>
</reference>
<evidence type="ECO:0000313" key="5">
    <source>
        <dbReference type="Proteomes" id="UP000663853"/>
    </source>
</evidence>
<proteinExistence type="predicted"/>
<dbReference type="AlphaFoldDB" id="A0A8H3GPG8"/>
<name>A0A8H3GPG8_9AGAM</name>
<evidence type="ECO:0000313" key="4">
    <source>
        <dbReference type="EMBL" id="CAE6460923.1"/>
    </source>
</evidence>
<dbReference type="Gene3D" id="3.40.50.300">
    <property type="entry name" value="P-loop containing nucleotide triphosphate hydrolases"/>
    <property type="match status" value="1"/>
</dbReference>
<evidence type="ECO:0000256" key="1">
    <source>
        <dbReference type="SAM" id="Coils"/>
    </source>
</evidence>
<dbReference type="EMBL" id="CAJMXA010001456">
    <property type="protein sequence ID" value="CAE6460923.1"/>
    <property type="molecule type" value="Genomic_DNA"/>
</dbReference>
<dbReference type="GO" id="GO:0005525">
    <property type="term" value="F:GTP binding"/>
    <property type="evidence" value="ECO:0007669"/>
    <property type="project" value="InterPro"/>
</dbReference>
<dbReference type="Proteomes" id="UP000663853">
    <property type="component" value="Unassembled WGS sequence"/>
</dbReference>
<dbReference type="InterPro" id="IPR027417">
    <property type="entry name" value="P-loop_NTPase"/>
</dbReference>
<organism evidence="4 5">
    <name type="scientific">Rhizoctonia solani</name>
    <dbReference type="NCBI Taxonomy" id="456999"/>
    <lineage>
        <taxon>Eukaryota</taxon>
        <taxon>Fungi</taxon>
        <taxon>Dikarya</taxon>
        <taxon>Basidiomycota</taxon>
        <taxon>Agaricomycotina</taxon>
        <taxon>Agaricomycetes</taxon>
        <taxon>Cantharellales</taxon>
        <taxon>Ceratobasidiaceae</taxon>
        <taxon>Rhizoctonia</taxon>
    </lineage>
</organism>
<sequence>MTQKNFLRDSISKITRRSQTNGPRVGQERIATTQPKSAVGSSAQLASPRKEIATILVMGRSGSGKTQFIRTICSTPEGHRAKTLEVQSYPFTLFNKDFRLVDTPGFDNVDISDIKILTKVAQHVLNRPDRGITGIIFIHPAGDMLQSKTLQQNLGALLTLFLGEREVHRLTVLVTPGNTQGLGLQAAADQFRQYDSPIFKKLRQGAAIRPITRHRGRMDNVLHCYCMLPSIAPPIRHFDPTQLTGFMEQNFGYYETESVSSIVADYKQRIAELQSPPDPQLPISEICHLRKERDRIQGLYIDLQNSNMVLQRQFHQLQKEHASLQTQAQTESTYDWKQLGENLCDLNTLLKQVGQSISDYLSDLYIRITFNKKPEDVTTLDARDMPQLISWLGYDEHAAGEDSLISSSDGSTGLDAETFFDFSIRSHLCAYLIRSIFLPFHPLLEPSESDWLTNMYKKIRQQESQYMAGRWRSTTFNSITESKGSSAVDERITKLARDFILECLNPLVVHFFGRVPDNLKWDKQYREQIYQLFEIAYKWNVRLKGEVILQGDFEQIAPISRSIFDGTQMKDFDSSSQPRGYQARTVLATLAFGITMHEAVGGGKPPRSTIVHKAVVATEGYYLS</sequence>
<protein>
    <recommendedName>
        <fullName evidence="3">G domain-containing protein</fullName>
    </recommendedName>
</protein>
<keyword evidence="1" id="KW-0175">Coiled coil</keyword>
<accession>A0A8H3GPG8</accession>
<feature type="compositionally biased region" description="Polar residues" evidence="2">
    <location>
        <begin position="30"/>
        <end position="45"/>
    </location>
</feature>
<evidence type="ECO:0000259" key="3">
    <source>
        <dbReference type="Pfam" id="PF01926"/>
    </source>
</evidence>
<feature type="compositionally biased region" description="Basic and acidic residues" evidence="2">
    <location>
        <begin position="1"/>
        <end position="11"/>
    </location>
</feature>
<dbReference type="SUPFAM" id="SSF52540">
    <property type="entry name" value="P-loop containing nucleoside triphosphate hydrolases"/>
    <property type="match status" value="1"/>
</dbReference>